<feature type="compositionally biased region" description="Pro residues" evidence="1">
    <location>
        <begin position="371"/>
        <end position="386"/>
    </location>
</feature>
<feature type="compositionally biased region" description="Polar residues" evidence="1">
    <location>
        <begin position="454"/>
        <end position="463"/>
    </location>
</feature>
<protein>
    <submittedName>
        <fullName evidence="2">Uncharacterized protein</fullName>
    </submittedName>
</protein>
<reference evidence="2 3" key="1">
    <citation type="journal article" date="2021" name="BMC Genomics">
        <title>Telomere-to-telomere genome assembly of asparaginase-producing Trichoderma simmonsii.</title>
        <authorList>
            <person name="Chung D."/>
            <person name="Kwon Y.M."/>
            <person name="Yang Y."/>
        </authorList>
    </citation>
    <scope>NUCLEOTIDE SEQUENCE [LARGE SCALE GENOMIC DNA]</scope>
    <source>
        <strain evidence="2 3">GH-Sj1</strain>
    </source>
</reference>
<feature type="region of interest" description="Disordered" evidence="1">
    <location>
        <begin position="46"/>
        <end position="113"/>
    </location>
</feature>
<feature type="compositionally biased region" description="Polar residues" evidence="1">
    <location>
        <begin position="100"/>
        <end position="110"/>
    </location>
</feature>
<feature type="compositionally biased region" description="Low complexity" evidence="1">
    <location>
        <begin position="436"/>
        <end position="446"/>
    </location>
</feature>
<feature type="region of interest" description="Disordered" evidence="1">
    <location>
        <begin position="360"/>
        <end position="522"/>
    </location>
</feature>
<evidence type="ECO:0000313" key="2">
    <source>
        <dbReference type="EMBL" id="QYT04327.1"/>
    </source>
</evidence>
<feature type="region of interest" description="Disordered" evidence="1">
    <location>
        <begin position="540"/>
        <end position="671"/>
    </location>
</feature>
<dbReference type="AlphaFoldDB" id="A0A8G0PK42"/>
<evidence type="ECO:0000313" key="3">
    <source>
        <dbReference type="Proteomes" id="UP000826661"/>
    </source>
</evidence>
<feature type="compositionally biased region" description="Basic residues" evidence="1">
    <location>
        <begin position="243"/>
        <end position="274"/>
    </location>
</feature>
<sequence length="671" mass="76416">MSICLPWFQLSSIIKPSPKFYKSNYLLKARLNMISGLPEGVVQLSSNRRAGHPRRPEPQQSSQIGERSLGQMSPPRQSMMQPRPSSSYSSQMPPIPTHNARASHQPMSESQPRRNIDIIDIRDENITEAEARKRLSSLIVVRMERLADPYDLDDEGNPMRPTWDKATHTVRRDISQEEARHKVRELNKETGSVTDKKNELSSAIQRQLEHAWNKLDNMESDPRFVYTLAQLDWKYKRVETRGHDRKHDRRSKDKKKSKEKHKSKRSPSRSKPKRERVSVTAYFKREPGRNENCLKMLRAQRQEHGSRSLPLNERLPMVIPGQPPRPQSVQNNTARSLPHFQTHQPAFDPQVQCRFPLSQPSNIVASRPNGSAPPPPFPPPPPPPSQPALSSLPARIPPPSISSRSNLSQAIEAQNRRIQSNAPRMERQATAESYNSRSSVTSFDSLSSEDSDDNIPTPSSSVGHSPPQHEGQRGRSRYRQHQNGGESVALEVARRQRPADRFVGIPPPAPDPVKAVPDAEIPRRVEQRGYREGVMDAPAMARSMPTGNMNSSRQPRIVQDPPESQRSLPHRSARYSLSNQDMDRLGERFSRTSLADEPRSRPEPPRRYRDDSDDEIIVPGSSRGPWRRQDAQRYMADRKRTDQDAWDLGSSGPLRYGESQRRVSTYAGYER</sequence>
<organism evidence="2 3">
    <name type="scientific">Trichoderma simmonsii</name>
    <dbReference type="NCBI Taxonomy" id="1491479"/>
    <lineage>
        <taxon>Eukaryota</taxon>
        <taxon>Fungi</taxon>
        <taxon>Dikarya</taxon>
        <taxon>Ascomycota</taxon>
        <taxon>Pezizomycotina</taxon>
        <taxon>Sordariomycetes</taxon>
        <taxon>Hypocreomycetidae</taxon>
        <taxon>Hypocreales</taxon>
        <taxon>Hypocreaceae</taxon>
        <taxon>Trichoderma</taxon>
    </lineage>
</organism>
<name>A0A8G0PK42_9HYPO</name>
<feature type="compositionally biased region" description="Polar residues" evidence="1">
    <location>
        <begin position="406"/>
        <end position="422"/>
    </location>
</feature>
<evidence type="ECO:0000256" key="1">
    <source>
        <dbReference type="SAM" id="MobiDB-lite"/>
    </source>
</evidence>
<dbReference type="Proteomes" id="UP000826661">
    <property type="component" value="Chromosome VI"/>
</dbReference>
<feature type="compositionally biased region" description="Basic and acidic residues" evidence="1">
    <location>
        <begin position="627"/>
        <end position="643"/>
    </location>
</feature>
<feature type="region of interest" description="Disordered" evidence="1">
    <location>
        <begin position="240"/>
        <end position="286"/>
    </location>
</feature>
<feature type="compositionally biased region" description="Polar residues" evidence="1">
    <location>
        <begin position="58"/>
        <end position="92"/>
    </location>
</feature>
<keyword evidence="3" id="KW-1185">Reference proteome</keyword>
<gene>
    <name evidence="2" type="ORF">H0G86_011241</name>
</gene>
<accession>A0A8G0PK42</accession>
<feature type="region of interest" description="Disordered" evidence="1">
    <location>
        <begin position="300"/>
        <end position="332"/>
    </location>
</feature>
<proteinExistence type="predicted"/>
<feature type="compositionally biased region" description="Basic and acidic residues" evidence="1">
    <location>
        <begin position="581"/>
        <end position="610"/>
    </location>
</feature>
<feature type="compositionally biased region" description="Polar residues" evidence="1">
    <location>
        <begin position="545"/>
        <end position="554"/>
    </location>
</feature>
<dbReference type="EMBL" id="CP075869">
    <property type="protein sequence ID" value="QYT04327.1"/>
    <property type="molecule type" value="Genomic_DNA"/>
</dbReference>